<evidence type="ECO:0000259" key="1">
    <source>
        <dbReference type="Pfam" id="PF13460"/>
    </source>
</evidence>
<protein>
    <submittedName>
        <fullName evidence="2">NAD(P)H-binding protein</fullName>
    </submittedName>
</protein>
<dbReference type="PANTHER" id="PTHR14097">
    <property type="entry name" value="OXIDOREDUCTASE HTATIP2"/>
    <property type="match status" value="1"/>
</dbReference>
<evidence type="ECO:0000313" key="2">
    <source>
        <dbReference type="EMBL" id="MFC6439034.1"/>
    </source>
</evidence>
<evidence type="ECO:0000313" key="3">
    <source>
        <dbReference type="Proteomes" id="UP001596364"/>
    </source>
</evidence>
<dbReference type="InterPro" id="IPR036291">
    <property type="entry name" value="NAD(P)-bd_dom_sf"/>
</dbReference>
<dbReference type="Gene3D" id="3.40.50.720">
    <property type="entry name" value="NAD(P)-binding Rossmann-like Domain"/>
    <property type="match status" value="1"/>
</dbReference>
<dbReference type="PANTHER" id="PTHR14097:SF7">
    <property type="entry name" value="OXIDOREDUCTASE HTATIP2"/>
    <property type="match status" value="1"/>
</dbReference>
<name>A0ABW1XH05_9ALTE</name>
<comment type="caution">
    <text evidence="2">The sequence shown here is derived from an EMBL/GenBank/DDBJ whole genome shotgun (WGS) entry which is preliminary data.</text>
</comment>
<dbReference type="Pfam" id="PF13460">
    <property type="entry name" value="NAD_binding_10"/>
    <property type="match status" value="1"/>
</dbReference>
<gene>
    <name evidence="2" type="ORF">ACFP85_02560</name>
</gene>
<reference evidence="3" key="1">
    <citation type="journal article" date="2019" name="Int. J. Syst. Evol. Microbiol.">
        <title>The Global Catalogue of Microorganisms (GCM) 10K type strain sequencing project: providing services to taxonomists for standard genome sequencing and annotation.</title>
        <authorList>
            <consortium name="The Broad Institute Genomics Platform"/>
            <consortium name="The Broad Institute Genome Sequencing Center for Infectious Disease"/>
            <person name="Wu L."/>
            <person name="Ma J."/>
        </authorList>
    </citation>
    <scope>NUCLEOTIDE SEQUENCE [LARGE SCALE GENOMIC DNA]</scope>
    <source>
        <strain evidence="3">CGMCC 1.16031</strain>
    </source>
</reference>
<accession>A0ABW1XH05</accession>
<organism evidence="2 3">
    <name type="scientific">Pseudobowmanella zhangzhouensis</name>
    <dbReference type="NCBI Taxonomy" id="1537679"/>
    <lineage>
        <taxon>Bacteria</taxon>
        <taxon>Pseudomonadati</taxon>
        <taxon>Pseudomonadota</taxon>
        <taxon>Gammaproteobacteria</taxon>
        <taxon>Alteromonadales</taxon>
        <taxon>Alteromonadaceae</taxon>
    </lineage>
</organism>
<sequence length="213" mass="23682">MSHFSAIVLGATGLVGKALVKQLLNDKRYHHITLLVRRPLPDSLFADPEQKLQVVVTDFDKLDDYQGYFSVDHAYVCLGTTIKQAGSKAAFRKVDFEYVHAAAQCARAQHCQSFVWISSIGANANSSNFYLRVKGELENAILPMLNLRKPAAVQPSLLLGEREESRPLERLGILFGKLVAPLMIGPLRKYRPVEADTVARNMMALQDFSAPRA</sequence>
<dbReference type="Proteomes" id="UP001596364">
    <property type="component" value="Unassembled WGS sequence"/>
</dbReference>
<dbReference type="EMBL" id="JBHSUS010000001">
    <property type="protein sequence ID" value="MFC6439034.1"/>
    <property type="molecule type" value="Genomic_DNA"/>
</dbReference>
<dbReference type="InterPro" id="IPR016040">
    <property type="entry name" value="NAD(P)-bd_dom"/>
</dbReference>
<proteinExistence type="predicted"/>
<keyword evidence="3" id="KW-1185">Reference proteome</keyword>
<dbReference type="RefSeq" id="WP_131259136.1">
    <property type="nucleotide sequence ID" value="NZ_JBHSUS010000001.1"/>
</dbReference>
<dbReference type="SUPFAM" id="SSF51735">
    <property type="entry name" value="NAD(P)-binding Rossmann-fold domains"/>
    <property type="match status" value="1"/>
</dbReference>
<feature type="domain" description="NAD(P)-binding" evidence="1">
    <location>
        <begin position="10"/>
        <end position="129"/>
    </location>
</feature>